<accession>A0A1J5PML0</accession>
<proteinExistence type="predicted"/>
<organism evidence="1">
    <name type="scientific">mine drainage metagenome</name>
    <dbReference type="NCBI Taxonomy" id="410659"/>
    <lineage>
        <taxon>unclassified sequences</taxon>
        <taxon>metagenomes</taxon>
        <taxon>ecological metagenomes</taxon>
    </lineage>
</organism>
<dbReference type="EMBL" id="MLJW01004975">
    <property type="protein sequence ID" value="OIQ68999.1"/>
    <property type="molecule type" value="Genomic_DNA"/>
</dbReference>
<dbReference type="AlphaFoldDB" id="A0A1J5PML0"/>
<evidence type="ECO:0000313" key="1">
    <source>
        <dbReference type="EMBL" id="OIQ68999.1"/>
    </source>
</evidence>
<gene>
    <name evidence="1" type="ORF">GALL_494030</name>
</gene>
<reference evidence="1" key="1">
    <citation type="submission" date="2016-10" db="EMBL/GenBank/DDBJ databases">
        <title>Sequence of Gallionella enrichment culture.</title>
        <authorList>
            <person name="Poehlein A."/>
            <person name="Muehling M."/>
            <person name="Daniel R."/>
        </authorList>
    </citation>
    <scope>NUCLEOTIDE SEQUENCE</scope>
</reference>
<protein>
    <submittedName>
        <fullName evidence="1">Uncharacterized protein</fullName>
    </submittedName>
</protein>
<sequence length="143" mass="15381">MPVTIRASGVCVPQYQPPGYVEIDGDRIPYRPSNLAQAAERYGADAIRRVIDAQEIASVESRLGHAAADYVETALGLLDAADLCVTRIRAKRVCWEVSGSTSLQFHTNLEGGDARNGSLHDAVDDASDGRQIPLFGRVSGRIS</sequence>
<name>A0A1J5PML0_9ZZZZ</name>
<comment type="caution">
    <text evidence="1">The sequence shown here is derived from an EMBL/GenBank/DDBJ whole genome shotgun (WGS) entry which is preliminary data.</text>
</comment>